<feature type="short sequence motif" description="DGA/G" evidence="4">
    <location>
        <begin position="205"/>
        <end position="207"/>
    </location>
</feature>
<dbReference type="GO" id="GO:0016042">
    <property type="term" value="P:lipid catabolic process"/>
    <property type="evidence" value="ECO:0007669"/>
    <property type="project" value="UniProtKB-UniRule"/>
</dbReference>
<dbReference type="GO" id="GO:0016787">
    <property type="term" value="F:hydrolase activity"/>
    <property type="evidence" value="ECO:0007669"/>
    <property type="project" value="UniProtKB-UniRule"/>
</dbReference>
<evidence type="ECO:0000256" key="3">
    <source>
        <dbReference type="ARBA" id="ARBA00023098"/>
    </source>
</evidence>
<name>A0A9D1V162_9BACT</name>
<sequence length="731" mass="81519">MKKLGLFLFILLLLVEAGSAQRKKVGLVLSGGGAKGVAHIGVLKVLEEAGIPIDYITGTSMGAIIGGLYAVGYDAKTLDSLVRVQDWTVLLSDKVSRNNLPFYKKKSTEKYLFSLAFSRESGFNVPAGFVAGNNIYNLFSDLTVGYHDSISFKDLPIPFACVAANMVDGAEVVMDSGVLPLAMRASMAIPGAFAPVTLDSMLLVDGGISNNFPVDVAKNMGAEITIGVDLSTGLKDMEGLDNLVGIVNQLVAFMGMQNYQKNKESVDLYLNPGLQGYSAASFTPEAIDTMILRGERVARANWDKIMELKKKLGLAEDEKPVSHPKLAVMESDTLQIGEVEVQGMRERDEKWLQRRLKIHENTALAKADLHQSLESLYGTGAFTSVNYALTGQEPYRLTLDVKEKPGSSLSFGFRFDSEEMASILLNLTFSHRSLRGSSVSLTGRLNKNPYVQLDYSFGSAFLHRVGVSYMYRYNDMNLYQKGKRVDNLVFNYHKGEINISDIYVRNFNFQVGLRYEYYDLKSDFYTSDYIVDNRSSEGIVSYFASANFESFDKRYYPDRGMSFRAEYALHTDNFVTYENEAPFSSLMFDFQPVIRLTNRIFLLPALYGRVLIGNNVATPYLNAMGGEVFGRYISQQLPFYGIHNIELFDNSLVAVRLSARQRLWARHYLTLSANYALQSNNFFDILKGEGMLGGALTYAYNSIIGPISLTFDGSNWTRNGIGVYFNLGFYF</sequence>
<feature type="active site" description="Proton acceptor" evidence="4">
    <location>
        <position position="205"/>
    </location>
</feature>
<feature type="active site" description="Nucleophile" evidence="4">
    <location>
        <position position="60"/>
    </location>
</feature>
<evidence type="ECO:0000313" key="7">
    <source>
        <dbReference type="Proteomes" id="UP000824202"/>
    </source>
</evidence>
<dbReference type="Gene3D" id="3.10.20.310">
    <property type="entry name" value="membrane protein fhac"/>
    <property type="match status" value="1"/>
</dbReference>
<proteinExistence type="predicted"/>
<dbReference type="Pfam" id="PF01734">
    <property type="entry name" value="Patatin"/>
    <property type="match status" value="1"/>
</dbReference>
<reference evidence="6" key="1">
    <citation type="journal article" date="2021" name="PeerJ">
        <title>Extensive microbial diversity within the chicken gut microbiome revealed by metagenomics and culture.</title>
        <authorList>
            <person name="Gilroy R."/>
            <person name="Ravi A."/>
            <person name="Getino M."/>
            <person name="Pursley I."/>
            <person name="Horton D.L."/>
            <person name="Alikhan N.F."/>
            <person name="Baker D."/>
            <person name="Gharbi K."/>
            <person name="Hall N."/>
            <person name="Watson M."/>
            <person name="Adriaenssens E.M."/>
            <person name="Foster-Nyarko E."/>
            <person name="Jarju S."/>
            <person name="Secka A."/>
            <person name="Antonio M."/>
            <person name="Oren A."/>
            <person name="Chaudhuri R.R."/>
            <person name="La Ragione R."/>
            <person name="Hildebrand F."/>
            <person name="Pallen M.J."/>
        </authorList>
    </citation>
    <scope>NUCLEOTIDE SEQUENCE</scope>
    <source>
        <strain evidence="6">23274</strain>
    </source>
</reference>
<dbReference type="InterPro" id="IPR050301">
    <property type="entry name" value="NTE"/>
</dbReference>
<dbReference type="PROSITE" id="PS51635">
    <property type="entry name" value="PNPLA"/>
    <property type="match status" value="1"/>
</dbReference>
<dbReference type="InterPro" id="IPR016035">
    <property type="entry name" value="Acyl_Trfase/lysoPLipase"/>
</dbReference>
<reference evidence="6" key="2">
    <citation type="submission" date="2021-04" db="EMBL/GenBank/DDBJ databases">
        <authorList>
            <person name="Gilroy R."/>
        </authorList>
    </citation>
    <scope>NUCLEOTIDE SEQUENCE</scope>
    <source>
        <strain evidence="6">23274</strain>
    </source>
</reference>
<dbReference type="EMBL" id="DXFT01000170">
    <property type="protein sequence ID" value="HIX04185.1"/>
    <property type="molecule type" value="Genomic_DNA"/>
</dbReference>
<dbReference type="InterPro" id="IPR043864">
    <property type="entry name" value="Omp85-like_dom"/>
</dbReference>
<dbReference type="PANTHER" id="PTHR14226:SF76">
    <property type="entry name" value="NTE FAMILY PROTEIN RSSA"/>
    <property type="match status" value="1"/>
</dbReference>
<dbReference type="CDD" id="cd07205">
    <property type="entry name" value="Pat_PNPLA6_PNPLA7_NTE1_like"/>
    <property type="match status" value="1"/>
</dbReference>
<dbReference type="Pfam" id="PF19143">
    <property type="entry name" value="Omp85_2"/>
    <property type="match status" value="1"/>
</dbReference>
<dbReference type="Proteomes" id="UP000824202">
    <property type="component" value="Unassembled WGS sequence"/>
</dbReference>
<feature type="short sequence motif" description="GXSXG" evidence="4">
    <location>
        <begin position="58"/>
        <end position="62"/>
    </location>
</feature>
<organism evidence="6 7">
    <name type="scientific">Candidatus Odoribacter faecigallinarum</name>
    <dbReference type="NCBI Taxonomy" id="2838706"/>
    <lineage>
        <taxon>Bacteria</taxon>
        <taxon>Pseudomonadati</taxon>
        <taxon>Bacteroidota</taxon>
        <taxon>Bacteroidia</taxon>
        <taxon>Bacteroidales</taxon>
        <taxon>Odoribacteraceae</taxon>
        <taxon>Odoribacter</taxon>
    </lineage>
</organism>
<keyword evidence="3 4" id="KW-0443">Lipid metabolism</keyword>
<accession>A0A9D1V162</accession>
<keyword evidence="2 4" id="KW-0442">Lipid degradation</keyword>
<dbReference type="AlphaFoldDB" id="A0A9D1V162"/>
<comment type="caution">
    <text evidence="6">The sequence shown here is derived from an EMBL/GenBank/DDBJ whole genome shotgun (WGS) entry which is preliminary data.</text>
</comment>
<keyword evidence="1 4" id="KW-0378">Hydrolase</keyword>
<evidence type="ECO:0000256" key="1">
    <source>
        <dbReference type="ARBA" id="ARBA00022801"/>
    </source>
</evidence>
<evidence type="ECO:0000256" key="2">
    <source>
        <dbReference type="ARBA" id="ARBA00022963"/>
    </source>
</evidence>
<evidence type="ECO:0000256" key="4">
    <source>
        <dbReference type="PROSITE-ProRule" id="PRU01161"/>
    </source>
</evidence>
<feature type="domain" description="PNPLA" evidence="5">
    <location>
        <begin position="27"/>
        <end position="218"/>
    </location>
</feature>
<dbReference type="SUPFAM" id="SSF52151">
    <property type="entry name" value="FabD/lysophospholipase-like"/>
    <property type="match status" value="1"/>
</dbReference>
<evidence type="ECO:0000313" key="6">
    <source>
        <dbReference type="EMBL" id="HIX04185.1"/>
    </source>
</evidence>
<protein>
    <submittedName>
        <fullName evidence="6">Patatin-like phospholipase family protein</fullName>
    </submittedName>
</protein>
<evidence type="ECO:0000259" key="5">
    <source>
        <dbReference type="PROSITE" id="PS51635"/>
    </source>
</evidence>
<dbReference type="InterPro" id="IPR002641">
    <property type="entry name" value="PNPLA_dom"/>
</dbReference>
<gene>
    <name evidence="6" type="ORF">H9863_08765</name>
</gene>
<dbReference type="PANTHER" id="PTHR14226">
    <property type="entry name" value="NEUROPATHY TARGET ESTERASE/SWISS CHEESE D.MELANOGASTER"/>
    <property type="match status" value="1"/>
</dbReference>
<feature type="short sequence motif" description="GXGXXG" evidence="4">
    <location>
        <begin position="31"/>
        <end position="36"/>
    </location>
</feature>
<dbReference type="Gene3D" id="3.40.1090.10">
    <property type="entry name" value="Cytosolic phospholipase A2 catalytic domain"/>
    <property type="match status" value="2"/>
</dbReference>